<feature type="region of interest" description="Disordered" evidence="9">
    <location>
        <begin position="718"/>
        <end position="747"/>
    </location>
</feature>
<feature type="transmembrane region" description="Helical" evidence="10">
    <location>
        <begin position="278"/>
        <end position="302"/>
    </location>
</feature>
<evidence type="ECO:0000259" key="11">
    <source>
        <dbReference type="PROSITE" id="PS50893"/>
    </source>
</evidence>
<dbReference type="GO" id="GO:0008233">
    <property type="term" value="F:peptidase activity"/>
    <property type="evidence" value="ECO:0007669"/>
    <property type="project" value="InterPro"/>
</dbReference>
<dbReference type="InterPro" id="IPR011527">
    <property type="entry name" value="ABC1_TM_dom"/>
</dbReference>
<feature type="domain" description="ABC transporter" evidence="11">
    <location>
        <begin position="484"/>
        <end position="719"/>
    </location>
</feature>
<dbReference type="CDD" id="cd18587">
    <property type="entry name" value="ABC_6TM_LapB_like"/>
    <property type="match status" value="1"/>
</dbReference>
<dbReference type="GO" id="GO:0005524">
    <property type="term" value="F:ATP binding"/>
    <property type="evidence" value="ECO:0007669"/>
    <property type="project" value="UniProtKB-KW"/>
</dbReference>
<evidence type="ECO:0000256" key="6">
    <source>
        <dbReference type="ARBA" id="ARBA00022840"/>
    </source>
</evidence>
<reference evidence="14 15" key="1">
    <citation type="submission" date="2018-10" db="EMBL/GenBank/DDBJ databases">
        <title>Genomic Encyclopedia of Type Strains, Phase IV (KMG-IV): sequencing the most valuable type-strain genomes for metagenomic binning, comparative biology and taxonomic classification.</title>
        <authorList>
            <person name="Goeker M."/>
        </authorList>
    </citation>
    <scope>NUCLEOTIDE SEQUENCE [LARGE SCALE GENOMIC DNA]</scope>
    <source>
        <strain evidence="14 15">DSM 23229</strain>
    </source>
</reference>
<dbReference type="AlphaFoldDB" id="A0A420WZU2"/>
<dbReference type="CDD" id="cd02421">
    <property type="entry name" value="Peptidase_C39_likeD"/>
    <property type="match status" value="1"/>
</dbReference>
<keyword evidence="2" id="KW-0813">Transport</keyword>
<evidence type="ECO:0000256" key="9">
    <source>
        <dbReference type="SAM" id="MobiDB-lite"/>
    </source>
</evidence>
<keyword evidence="3" id="KW-1003">Cell membrane</keyword>
<dbReference type="PROSITE" id="PS50893">
    <property type="entry name" value="ABC_TRANSPORTER_2"/>
    <property type="match status" value="1"/>
</dbReference>
<dbReference type="Pfam" id="PF00664">
    <property type="entry name" value="ABC_membrane"/>
    <property type="match status" value="1"/>
</dbReference>
<keyword evidence="4 10" id="KW-0812">Transmembrane</keyword>
<keyword evidence="5" id="KW-0547">Nucleotide-binding</keyword>
<organism evidence="14 15">
    <name type="scientific">Kushneria sinocarnis</name>
    <dbReference type="NCBI Taxonomy" id="595502"/>
    <lineage>
        <taxon>Bacteria</taxon>
        <taxon>Pseudomonadati</taxon>
        <taxon>Pseudomonadota</taxon>
        <taxon>Gammaproteobacteria</taxon>
        <taxon>Oceanospirillales</taxon>
        <taxon>Halomonadaceae</taxon>
        <taxon>Kushneria</taxon>
    </lineage>
</organism>
<dbReference type="Proteomes" id="UP000281975">
    <property type="component" value="Unassembled WGS sequence"/>
</dbReference>
<dbReference type="PROSITE" id="PS00211">
    <property type="entry name" value="ABC_TRANSPORTER_1"/>
    <property type="match status" value="1"/>
</dbReference>
<dbReference type="InterPro" id="IPR003593">
    <property type="entry name" value="AAA+_ATPase"/>
</dbReference>
<dbReference type="SUPFAM" id="SSF90123">
    <property type="entry name" value="ABC transporter transmembrane region"/>
    <property type="match status" value="1"/>
</dbReference>
<evidence type="ECO:0000259" key="13">
    <source>
        <dbReference type="PROSITE" id="PS50990"/>
    </source>
</evidence>
<dbReference type="Pfam" id="PF03412">
    <property type="entry name" value="Peptidase_C39"/>
    <property type="match status" value="1"/>
</dbReference>
<protein>
    <submittedName>
        <fullName evidence="14">ATP-binding cassette subfamily C protein LapB</fullName>
    </submittedName>
</protein>
<evidence type="ECO:0000256" key="4">
    <source>
        <dbReference type="ARBA" id="ARBA00022692"/>
    </source>
</evidence>
<dbReference type="Gene3D" id="3.90.70.10">
    <property type="entry name" value="Cysteine proteinases"/>
    <property type="match status" value="1"/>
</dbReference>
<evidence type="ECO:0000313" key="15">
    <source>
        <dbReference type="Proteomes" id="UP000281975"/>
    </source>
</evidence>
<dbReference type="InterPro" id="IPR036640">
    <property type="entry name" value="ABC1_TM_sf"/>
</dbReference>
<evidence type="ECO:0000256" key="3">
    <source>
        <dbReference type="ARBA" id="ARBA00022475"/>
    </source>
</evidence>
<dbReference type="PANTHER" id="PTHR24221:SF248">
    <property type="entry name" value="ABC TRANSPORTER TRANSMEMBRANE REGION"/>
    <property type="match status" value="1"/>
</dbReference>
<feature type="transmembrane region" description="Helical" evidence="10">
    <location>
        <begin position="172"/>
        <end position="189"/>
    </location>
</feature>
<dbReference type="InterPro" id="IPR017750">
    <property type="entry name" value="ATPase_T1SS"/>
</dbReference>
<dbReference type="GO" id="GO:0006508">
    <property type="term" value="P:proteolysis"/>
    <property type="evidence" value="ECO:0007669"/>
    <property type="project" value="InterPro"/>
</dbReference>
<evidence type="ECO:0000313" key="14">
    <source>
        <dbReference type="EMBL" id="RKR06873.1"/>
    </source>
</evidence>
<evidence type="ECO:0000256" key="10">
    <source>
        <dbReference type="SAM" id="Phobius"/>
    </source>
</evidence>
<keyword evidence="7 10" id="KW-1133">Transmembrane helix</keyword>
<evidence type="ECO:0000256" key="8">
    <source>
        <dbReference type="ARBA" id="ARBA00023136"/>
    </source>
</evidence>
<evidence type="ECO:0000256" key="5">
    <source>
        <dbReference type="ARBA" id="ARBA00022741"/>
    </source>
</evidence>
<dbReference type="PROSITE" id="PS50990">
    <property type="entry name" value="PEPTIDASE_C39"/>
    <property type="match status" value="1"/>
</dbReference>
<feature type="transmembrane region" description="Helical" evidence="10">
    <location>
        <begin position="201"/>
        <end position="223"/>
    </location>
</feature>
<proteinExistence type="predicted"/>
<dbReference type="PANTHER" id="PTHR24221">
    <property type="entry name" value="ATP-BINDING CASSETTE SUB-FAMILY B"/>
    <property type="match status" value="1"/>
</dbReference>
<evidence type="ECO:0000256" key="7">
    <source>
        <dbReference type="ARBA" id="ARBA00022989"/>
    </source>
</evidence>
<gene>
    <name evidence="14" type="ORF">C7446_0872</name>
</gene>
<keyword evidence="8 10" id="KW-0472">Membrane</keyword>
<dbReference type="InterPro" id="IPR039421">
    <property type="entry name" value="Type_1_exporter"/>
</dbReference>
<name>A0A420WZU2_9GAMM</name>
<dbReference type="Gene3D" id="1.20.1560.10">
    <property type="entry name" value="ABC transporter type 1, transmembrane domain"/>
    <property type="match status" value="1"/>
</dbReference>
<dbReference type="NCBIfam" id="TIGR03375">
    <property type="entry name" value="type_I_sec_LssB"/>
    <property type="match status" value="1"/>
</dbReference>
<dbReference type="InterPro" id="IPR005074">
    <property type="entry name" value="Peptidase_C39"/>
</dbReference>
<dbReference type="GO" id="GO:0005886">
    <property type="term" value="C:plasma membrane"/>
    <property type="evidence" value="ECO:0007669"/>
    <property type="project" value="UniProtKB-SubCell"/>
</dbReference>
<evidence type="ECO:0000256" key="1">
    <source>
        <dbReference type="ARBA" id="ARBA00004651"/>
    </source>
</evidence>
<dbReference type="InterPro" id="IPR017871">
    <property type="entry name" value="ABC_transporter-like_CS"/>
</dbReference>
<dbReference type="FunFam" id="3.40.50.300:FF:000299">
    <property type="entry name" value="ABC transporter ATP-binding protein/permease"/>
    <property type="match status" value="1"/>
</dbReference>
<dbReference type="SMART" id="SM00382">
    <property type="entry name" value="AAA"/>
    <property type="match status" value="1"/>
</dbReference>
<keyword evidence="6 14" id="KW-0067">ATP-binding</keyword>
<feature type="domain" description="Peptidase C39" evidence="13">
    <location>
        <begin position="14"/>
        <end position="136"/>
    </location>
</feature>
<dbReference type="PROSITE" id="PS50929">
    <property type="entry name" value="ABC_TM1F"/>
    <property type="match status" value="1"/>
</dbReference>
<dbReference type="GO" id="GO:0140359">
    <property type="term" value="F:ABC-type transporter activity"/>
    <property type="evidence" value="ECO:0007669"/>
    <property type="project" value="InterPro"/>
</dbReference>
<dbReference type="RefSeq" id="WP_211327851.1">
    <property type="nucleotide sequence ID" value="NZ_RBIN01000002.1"/>
</dbReference>
<sequence length="747" mass="81825">MAEDPTPLRPDPIGDRERDPLLASLVFLARYHGEPRSEEVIADGLPLDNGRLTLALVPRAAQRAGLSARLVSQQLDRVPDLLLPCIVLLPERRAVVLLARDVENHQATIYVPEADGTQTITLEALADRATGQVIYVRREHRFDERAPETVSLAEGHWFWSTLRLSSSIYRDALIASVLINLFALAAPLFTMNVYDKVVPNLAFNTLWVLASGMGIVVAFDLLVRQVRAYFLDTAGKKSEILLASKIFAKTMNLRMDARPASVGAFVKHLQEFDSVRDFFTSMTMTTLIDLPFALFFLVVVWIVAGPLVWIPIIALLILLAYSIIIQWPLKRSIELGSRLATEKHARLVESVSGLESLKLANAQGETQRHYERAAGEIAKWGVRSRNLSTSVSSLTTSVSQLSTVALVVFGVYQISHAALSMGGLIAAVMLTGRALQPMAQMALLITRFGQTRSAMAAIEQIMALPEEVEPEKHYVHRERLSMQLEFDHVGFRYNPEAPMALADVSLSVSPGERVAIIGRIGSGKSTLQRLMTGLYRATEGSVRVDGVDLNQLHPADVRRHIGHAGQDSALFFGSVRDNIVLGHQHASEAAIERAADLAGVTEFTRRDPDGLDRQVGEGGRLLSSGQRQAVILARALLGSAPLLLLDEPGAHMDNRAEYRLRRMLMELPRSQTLVLITHKSSMLEVVERVIVVDGGRVIADGPKQNVLKALNEGRIHATTADQPGSGSDVPQPAQAPAAREARHGTHG</sequence>
<feature type="transmembrane region" description="Helical" evidence="10">
    <location>
        <begin position="308"/>
        <end position="329"/>
    </location>
</feature>
<dbReference type="SUPFAM" id="SSF52540">
    <property type="entry name" value="P-loop containing nucleoside triphosphate hydrolases"/>
    <property type="match status" value="1"/>
</dbReference>
<dbReference type="Pfam" id="PF00005">
    <property type="entry name" value="ABC_tran"/>
    <property type="match status" value="1"/>
</dbReference>
<dbReference type="InterPro" id="IPR003439">
    <property type="entry name" value="ABC_transporter-like_ATP-bd"/>
</dbReference>
<dbReference type="Gene3D" id="3.40.50.300">
    <property type="entry name" value="P-loop containing nucleotide triphosphate hydrolases"/>
    <property type="match status" value="1"/>
</dbReference>
<keyword evidence="15" id="KW-1185">Reference proteome</keyword>
<accession>A0A420WZU2</accession>
<evidence type="ECO:0000256" key="2">
    <source>
        <dbReference type="ARBA" id="ARBA00022448"/>
    </source>
</evidence>
<dbReference type="EMBL" id="RBIN01000002">
    <property type="protein sequence ID" value="RKR06873.1"/>
    <property type="molecule type" value="Genomic_DNA"/>
</dbReference>
<evidence type="ECO:0000259" key="12">
    <source>
        <dbReference type="PROSITE" id="PS50929"/>
    </source>
</evidence>
<feature type="domain" description="ABC transmembrane type-1" evidence="12">
    <location>
        <begin position="172"/>
        <end position="450"/>
    </location>
</feature>
<dbReference type="InterPro" id="IPR027417">
    <property type="entry name" value="P-loop_NTPase"/>
</dbReference>
<comment type="caution">
    <text evidence="14">The sequence shown here is derived from an EMBL/GenBank/DDBJ whole genome shotgun (WGS) entry which is preliminary data.</text>
</comment>
<comment type="subcellular location">
    <subcellularLocation>
        <location evidence="1">Cell membrane</location>
        <topology evidence="1">Multi-pass membrane protein</topology>
    </subcellularLocation>
</comment>
<dbReference type="GO" id="GO:0034040">
    <property type="term" value="F:ATPase-coupled lipid transmembrane transporter activity"/>
    <property type="evidence" value="ECO:0007669"/>
    <property type="project" value="TreeGrafter"/>
</dbReference>
<dbReference type="GO" id="GO:0016887">
    <property type="term" value="F:ATP hydrolysis activity"/>
    <property type="evidence" value="ECO:0007669"/>
    <property type="project" value="InterPro"/>
</dbReference>